<evidence type="ECO:0000313" key="2">
    <source>
        <dbReference type="Proteomes" id="UP001556367"/>
    </source>
</evidence>
<protein>
    <submittedName>
        <fullName evidence="1">Uncharacterized protein</fullName>
    </submittedName>
</protein>
<accession>A0ABR3JPE1</accession>
<organism evidence="1 2">
    <name type="scientific">Hohenbuehelia grisea</name>
    <dbReference type="NCBI Taxonomy" id="104357"/>
    <lineage>
        <taxon>Eukaryota</taxon>
        <taxon>Fungi</taxon>
        <taxon>Dikarya</taxon>
        <taxon>Basidiomycota</taxon>
        <taxon>Agaricomycotina</taxon>
        <taxon>Agaricomycetes</taxon>
        <taxon>Agaricomycetidae</taxon>
        <taxon>Agaricales</taxon>
        <taxon>Pleurotineae</taxon>
        <taxon>Pleurotaceae</taxon>
        <taxon>Hohenbuehelia</taxon>
    </lineage>
</organism>
<dbReference type="Proteomes" id="UP001556367">
    <property type="component" value="Unassembled WGS sequence"/>
</dbReference>
<comment type="caution">
    <text evidence="1">The sequence shown here is derived from an EMBL/GenBank/DDBJ whole genome shotgun (WGS) entry which is preliminary data.</text>
</comment>
<name>A0ABR3JPE1_9AGAR</name>
<keyword evidence="2" id="KW-1185">Reference proteome</keyword>
<sequence>MLAYARRRPGNIRLFSLRFNASQANFRLLSWVRPGALGAMKSPGLNRLLPNQSKAPEGT</sequence>
<reference evidence="2" key="1">
    <citation type="submission" date="2024-06" db="EMBL/GenBank/DDBJ databases">
        <title>Multi-omics analyses provide insights into the biosynthesis of the anticancer antibiotic pleurotin in Hohenbuehelia grisea.</title>
        <authorList>
            <person name="Weaver J.A."/>
            <person name="Alberti F."/>
        </authorList>
    </citation>
    <scope>NUCLEOTIDE SEQUENCE [LARGE SCALE GENOMIC DNA]</scope>
    <source>
        <strain evidence="2">T-177</strain>
    </source>
</reference>
<dbReference type="EMBL" id="JASNQZ010000006">
    <property type="protein sequence ID" value="KAL0957025.1"/>
    <property type="molecule type" value="Genomic_DNA"/>
</dbReference>
<gene>
    <name evidence="1" type="ORF">HGRIS_003126</name>
</gene>
<proteinExistence type="predicted"/>
<evidence type="ECO:0000313" key="1">
    <source>
        <dbReference type="EMBL" id="KAL0957025.1"/>
    </source>
</evidence>